<gene>
    <name evidence="1" type="ORF">ABS861_00510</name>
</gene>
<name>A0AAU7YJ52_9RICK</name>
<dbReference type="EMBL" id="CP158587">
    <property type="protein sequence ID" value="XCA33936.1"/>
    <property type="molecule type" value="Genomic_DNA"/>
</dbReference>
<sequence>MGKTPLDFAQGDTKTKLIESMKDQAQLKEGSSIYDALGRTFAVSLLAFIAF</sequence>
<proteinExistence type="predicted"/>
<protein>
    <submittedName>
        <fullName evidence="1">Uncharacterized protein</fullName>
    </submittedName>
</protein>
<organism evidence="1">
    <name type="scientific">Wolbachia endosymbiont of Oeneis ivallda</name>
    <dbReference type="NCBI Taxonomy" id="3171168"/>
    <lineage>
        <taxon>Bacteria</taxon>
        <taxon>Pseudomonadati</taxon>
        <taxon>Pseudomonadota</taxon>
        <taxon>Alphaproteobacteria</taxon>
        <taxon>Rickettsiales</taxon>
        <taxon>Anaplasmataceae</taxon>
        <taxon>Wolbachieae</taxon>
        <taxon>Wolbachia</taxon>
    </lineage>
</organism>
<evidence type="ECO:0000313" key="1">
    <source>
        <dbReference type="EMBL" id="XCA33936.1"/>
    </source>
</evidence>
<accession>A0AAU7YJ52</accession>
<reference evidence="1" key="1">
    <citation type="submission" date="2024-06" db="EMBL/GenBank/DDBJ databases">
        <title>Genome assembly of the Oeneis chryxus ivallda.</title>
        <authorList>
            <person name="MacDonald Z."/>
            <person name="Shaffer H.B."/>
            <person name="Gillespie T."/>
            <person name="Marimuthu M.P.A."/>
            <person name="Nguyen O."/>
            <person name="Fairbairn C.W."/>
            <person name="Seligmann W.E."/>
            <person name="Escalona M."/>
            <person name="Miller C."/>
            <person name="Toffelmier E."/>
        </authorList>
    </citation>
    <scope>NUCLEOTIDE SEQUENCE</scope>
    <source>
        <strain evidence="1">CCGP_102_HBS-TG_Oc004</strain>
    </source>
</reference>
<dbReference type="AlphaFoldDB" id="A0AAU7YJ52"/>